<feature type="domain" description="M23ase beta-sheet core" evidence="1">
    <location>
        <begin position="183"/>
        <end position="281"/>
    </location>
</feature>
<evidence type="ECO:0000313" key="2">
    <source>
        <dbReference type="EMBL" id="MDS3860955.1"/>
    </source>
</evidence>
<evidence type="ECO:0000313" key="3">
    <source>
        <dbReference type="Proteomes" id="UP001268256"/>
    </source>
</evidence>
<dbReference type="AlphaFoldDB" id="A0AAE4JW31"/>
<dbReference type="InterPro" id="IPR016047">
    <property type="entry name" value="M23ase_b-sheet_dom"/>
</dbReference>
<dbReference type="InterPro" id="IPR011055">
    <property type="entry name" value="Dup_hybrid_motif"/>
</dbReference>
<name>A0AAE4JW31_9CYAN</name>
<dbReference type="EC" id="3.4.-.-" evidence="2"/>
<dbReference type="Proteomes" id="UP001268256">
    <property type="component" value="Unassembled WGS sequence"/>
</dbReference>
<keyword evidence="3" id="KW-1185">Reference proteome</keyword>
<dbReference type="InterPro" id="IPR050570">
    <property type="entry name" value="Cell_wall_metabolism_enzyme"/>
</dbReference>
<dbReference type="EMBL" id="JAVMIP010000007">
    <property type="protein sequence ID" value="MDS3860955.1"/>
    <property type="molecule type" value="Genomic_DNA"/>
</dbReference>
<proteinExistence type="predicted"/>
<dbReference type="Pfam" id="PF01551">
    <property type="entry name" value="Peptidase_M23"/>
    <property type="match status" value="1"/>
</dbReference>
<dbReference type="SUPFAM" id="SSF51261">
    <property type="entry name" value="Duplicated hybrid motif"/>
    <property type="match status" value="1"/>
</dbReference>
<dbReference type="CDD" id="cd12797">
    <property type="entry name" value="M23_peptidase"/>
    <property type="match status" value="1"/>
</dbReference>
<evidence type="ECO:0000259" key="1">
    <source>
        <dbReference type="Pfam" id="PF01551"/>
    </source>
</evidence>
<reference evidence="3" key="1">
    <citation type="submission" date="2023-07" db="EMBL/GenBank/DDBJ databases">
        <authorList>
            <person name="Luz R."/>
            <person name="Cordeiro R."/>
            <person name="Fonseca A."/>
            <person name="Goncalves V."/>
        </authorList>
    </citation>
    <scope>NUCLEOTIDE SEQUENCE [LARGE SCALE GENOMIC DNA]</scope>
    <source>
        <strain evidence="3">BACA0444</strain>
    </source>
</reference>
<dbReference type="PANTHER" id="PTHR21666">
    <property type="entry name" value="PEPTIDASE-RELATED"/>
    <property type="match status" value="1"/>
</dbReference>
<dbReference type="Gene3D" id="2.70.70.10">
    <property type="entry name" value="Glucose Permease (Domain IIA)"/>
    <property type="match status" value="1"/>
</dbReference>
<dbReference type="PANTHER" id="PTHR21666:SF290">
    <property type="entry name" value="PEPTIDASE M23 DOMAIN PROTEIN"/>
    <property type="match status" value="1"/>
</dbReference>
<keyword evidence="2" id="KW-0378">Hydrolase</keyword>
<protein>
    <submittedName>
        <fullName evidence="2">M23 family metallopeptidase</fullName>
        <ecNumber evidence="2">3.4.-.-</ecNumber>
    </submittedName>
</protein>
<sequence length="290" mass="31271">MNRFLSQSRYPLIPGLVVTATIFSPVGAWGLEAQVSPSQAVLGDTLSVTITVVSPAGQAPMLQFGNKTYPAFPLADSRWRALIPTTPLDSPGRKTLTISDGETTRNLLVWVGNRSFPVQRIWLPPGKDNEGTALEFDQVDAFKALVTPEKLWQGRFVRPNAGPITTGYGVRRYYNGVFAEDYFHRGLDYAGPTGSPVVAAARGRVALVGREKDGFLIHGNVIGLDHGQGVLTIYLHLSQIRVNVGDLVNPGQVIGAVGSSGASTGPHLHWGLYVAGQSVDPRSWLTQGWD</sequence>
<dbReference type="GO" id="GO:0004222">
    <property type="term" value="F:metalloendopeptidase activity"/>
    <property type="evidence" value="ECO:0007669"/>
    <property type="project" value="TreeGrafter"/>
</dbReference>
<organism evidence="2 3">
    <name type="scientific">Pseudocalidococcus azoricus BACA0444</name>
    <dbReference type="NCBI Taxonomy" id="2918990"/>
    <lineage>
        <taxon>Bacteria</taxon>
        <taxon>Bacillati</taxon>
        <taxon>Cyanobacteriota</taxon>
        <taxon>Cyanophyceae</taxon>
        <taxon>Acaryochloridales</taxon>
        <taxon>Thermosynechococcaceae</taxon>
        <taxon>Pseudocalidococcus</taxon>
        <taxon>Pseudocalidococcus azoricus</taxon>
    </lineage>
</organism>
<dbReference type="RefSeq" id="WP_322878214.1">
    <property type="nucleotide sequence ID" value="NZ_JAVMIP010000007.1"/>
</dbReference>
<accession>A0AAE4JW31</accession>
<comment type="caution">
    <text evidence="2">The sequence shown here is derived from an EMBL/GenBank/DDBJ whole genome shotgun (WGS) entry which is preliminary data.</text>
</comment>
<gene>
    <name evidence="2" type="ORF">RIF25_09025</name>
</gene>